<dbReference type="AlphaFoldDB" id="A0A5R9IS17"/>
<dbReference type="PANTHER" id="PTHR30414:SF0">
    <property type="entry name" value="MINICONDUCTANCE MECHANOSENSITIVE CHANNEL YBDG"/>
    <property type="match status" value="1"/>
</dbReference>
<name>A0A5R9IS17_9GAMM</name>
<evidence type="ECO:0000256" key="10">
    <source>
        <dbReference type="SAM" id="Phobius"/>
    </source>
</evidence>
<evidence type="ECO:0000256" key="9">
    <source>
        <dbReference type="ARBA" id="ARBA00093659"/>
    </source>
</evidence>
<evidence type="ECO:0000259" key="11">
    <source>
        <dbReference type="Pfam" id="PF00924"/>
    </source>
</evidence>
<dbReference type="OrthoDB" id="9775207at2"/>
<dbReference type="GO" id="GO:0008381">
    <property type="term" value="F:mechanosensitive monoatomic ion channel activity"/>
    <property type="evidence" value="ECO:0007669"/>
    <property type="project" value="InterPro"/>
</dbReference>
<proteinExistence type="predicted"/>
<dbReference type="Pfam" id="PF00924">
    <property type="entry name" value="MS_channel_2nd"/>
    <property type="match status" value="1"/>
</dbReference>
<evidence type="ECO:0000256" key="4">
    <source>
        <dbReference type="ARBA" id="ARBA00022692"/>
    </source>
</evidence>
<keyword evidence="7 10" id="KW-0472">Membrane</keyword>
<keyword evidence="2" id="KW-1003">Cell membrane</keyword>
<organism evidence="12 13">
    <name type="scientific">Thalassotalea litorea</name>
    <dbReference type="NCBI Taxonomy" id="2020715"/>
    <lineage>
        <taxon>Bacteria</taxon>
        <taxon>Pseudomonadati</taxon>
        <taxon>Pseudomonadota</taxon>
        <taxon>Gammaproteobacteria</taxon>
        <taxon>Alteromonadales</taxon>
        <taxon>Colwelliaceae</taxon>
        <taxon>Thalassotalea</taxon>
    </lineage>
</organism>
<protein>
    <recommendedName>
        <fullName evidence="8">Mechanosensing system component YbdG</fullName>
    </recommendedName>
    <alternativeName>
        <fullName evidence="9">Mechanosensitive channel homolog YbdG</fullName>
    </alternativeName>
</protein>
<keyword evidence="5 10" id="KW-1133">Transmembrane helix</keyword>
<feature type="transmembrane region" description="Helical" evidence="10">
    <location>
        <begin position="167"/>
        <end position="184"/>
    </location>
</feature>
<dbReference type="InterPro" id="IPR006685">
    <property type="entry name" value="MscS_channel_2nd"/>
</dbReference>
<evidence type="ECO:0000313" key="12">
    <source>
        <dbReference type="EMBL" id="TLU64708.1"/>
    </source>
</evidence>
<keyword evidence="3" id="KW-0997">Cell inner membrane</keyword>
<feature type="transmembrane region" description="Helical" evidence="10">
    <location>
        <begin position="69"/>
        <end position="90"/>
    </location>
</feature>
<evidence type="ECO:0000256" key="3">
    <source>
        <dbReference type="ARBA" id="ARBA00022519"/>
    </source>
</evidence>
<dbReference type="GO" id="GO:0071470">
    <property type="term" value="P:cellular response to osmotic stress"/>
    <property type="evidence" value="ECO:0007669"/>
    <property type="project" value="InterPro"/>
</dbReference>
<keyword evidence="6" id="KW-0346">Stress response</keyword>
<gene>
    <name evidence="12" type="ORF">FE810_10700</name>
</gene>
<comment type="caution">
    <text evidence="12">The sequence shown here is derived from an EMBL/GenBank/DDBJ whole genome shotgun (WGS) entry which is preliminary data.</text>
</comment>
<evidence type="ECO:0000256" key="7">
    <source>
        <dbReference type="ARBA" id="ARBA00023136"/>
    </source>
</evidence>
<evidence type="ECO:0000256" key="1">
    <source>
        <dbReference type="ARBA" id="ARBA00004429"/>
    </source>
</evidence>
<feature type="transmembrane region" description="Helical" evidence="10">
    <location>
        <begin position="144"/>
        <end position="161"/>
    </location>
</feature>
<evidence type="ECO:0000256" key="5">
    <source>
        <dbReference type="ARBA" id="ARBA00022989"/>
    </source>
</evidence>
<dbReference type="SUPFAM" id="SSF50182">
    <property type="entry name" value="Sm-like ribonucleoproteins"/>
    <property type="match status" value="1"/>
</dbReference>
<dbReference type="PANTHER" id="PTHR30414">
    <property type="entry name" value="MINICONDUCTANCE MECHANOSENSITIVE CHANNEL YBDG"/>
    <property type="match status" value="1"/>
</dbReference>
<dbReference type="InterPro" id="IPR010920">
    <property type="entry name" value="LSM_dom_sf"/>
</dbReference>
<keyword evidence="13" id="KW-1185">Reference proteome</keyword>
<dbReference type="EMBL" id="VCBC01000010">
    <property type="protein sequence ID" value="TLU64708.1"/>
    <property type="molecule type" value="Genomic_DNA"/>
</dbReference>
<evidence type="ECO:0000256" key="2">
    <source>
        <dbReference type="ARBA" id="ARBA00022475"/>
    </source>
</evidence>
<keyword evidence="4 10" id="KW-0812">Transmembrane</keyword>
<dbReference type="InterPro" id="IPR023408">
    <property type="entry name" value="MscS_beta-dom_sf"/>
</dbReference>
<evidence type="ECO:0000313" key="13">
    <source>
        <dbReference type="Proteomes" id="UP000307790"/>
    </source>
</evidence>
<evidence type="ECO:0000256" key="8">
    <source>
        <dbReference type="ARBA" id="ARBA00093630"/>
    </source>
</evidence>
<feature type="transmembrane region" description="Helical" evidence="10">
    <location>
        <begin position="20"/>
        <end position="41"/>
    </location>
</feature>
<dbReference type="FunFam" id="2.30.30.60:FF:000002">
    <property type="entry name" value="Mechanosensitive ion channel family protein"/>
    <property type="match status" value="1"/>
</dbReference>
<sequence length="414" mass="46536">MTDVQNWLVEQGLPANYIDPVSLGIGIIILIALCWVGFYIARHQVLNFVHKLVSKSANKWDDLLIQHSVFSRIAWLVPITILLILSPIFINTQPLLLNFIQVFSKVALAIQVARSISSLLNVTNTAFQESSKEKYLPLNATIQVLKLAVYLVAIILAIAAVVDKSPIYLLSGLGALTAVLLLVFQDTIKGLVASVQISANKMVAPGDWIEMPQYGADGDVLEIALNTVKVQNWDNTVTTIPTYALISESFKNWRGMTASGGRRIKRCIQIDLNSVHFCSAQLLEKLLKLELLEPYLKQKHQEVAAYNSQKPDQEDSNPNLRKLTNIGTFRAYITAYLQSHPKVHPEMTCMVRQLKPSETGVSLELYFFSNDTNWINYEGIQADVFDHLFAIAPLFELRLFQNPTGYDWQNAIRH</sequence>
<comment type="subcellular location">
    <subcellularLocation>
        <location evidence="1">Cell inner membrane</location>
        <topology evidence="1">Multi-pass membrane protein</topology>
    </subcellularLocation>
</comment>
<evidence type="ECO:0000256" key="6">
    <source>
        <dbReference type="ARBA" id="ARBA00023016"/>
    </source>
</evidence>
<feature type="domain" description="Mechanosensitive ion channel MscS" evidence="11">
    <location>
        <begin position="186"/>
        <end position="254"/>
    </location>
</feature>
<reference evidence="12 13" key="1">
    <citation type="submission" date="2019-05" db="EMBL/GenBank/DDBJ databases">
        <title>Genome sequences of Thalassotalea litorea 1K03283.</title>
        <authorList>
            <person name="Zhang D."/>
        </authorList>
    </citation>
    <scope>NUCLEOTIDE SEQUENCE [LARGE SCALE GENOMIC DNA]</scope>
    <source>
        <strain evidence="12 13">MCCC 1K03283</strain>
    </source>
</reference>
<accession>A0A5R9IS17</accession>
<dbReference type="GO" id="GO:0005886">
    <property type="term" value="C:plasma membrane"/>
    <property type="evidence" value="ECO:0007669"/>
    <property type="project" value="UniProtKB-SubCell"/>
</dbReference>
<dbReference type="Gene3D" id="2.30.30.60">
    <property type="match status" value="1"/>
</dbReference>
<dbReference type="Proteomes" id="UP000307790">
    <property type="component" value="Unassembled WGS sequence"/>
</dbReference>
<dbReference type="InterPro" id="IPR030192">
    <property type="entry name" value="YbdG"/>
</dbReference>